<accession>A0A7S3J686</accession>
<dbReference type="InterPro" id="IPR007216">
    <property type="entry name" value="CNOT9"/>
</dbReference>
<dbReference type="GO" id="GO:0030014">
    <property type="term" value="C:CCR4-NOT complex"/>
    <property type="evidence" value="ECO:0007669"/>
    <property type="project" value="InterPro"/>
</dbReference>
<proteinExistence type="predicted"/>
<feature type="region of interest" description="Disordered" evidence="1">
    <location>
        <begin position="346"/>
        <end position="370"/>
    </location>
</feature>
<dbReference type="Gene3D" id="1.25.10.10">
    <property type="entry name" value="Leucine-rich Repeat Variant"/>
    <property type="match status" value="1"/>
</dbReference>
<name>A0A7S3J686_9SPIT</name>
<protein>
    <submittedName>
        <fullName evidence="2">Uncharacterized protein</fullName>
    </submittedName>
</protein>
<organism evidence="2">
    <name type="scientific">Euplotes harpa</name>
    <dbReference type="NCBI Taxonomy" id="151035"/>
    <lineage>
        <taxon>Eukaryota</taxon>
        <taxon>Sar</taxon>
        <taxon>Alveolata</taxon>
        <taxon>Ciliophora</taxon>
        <taxon>Intramacronucleata</taxon>
        <taxon>Spirotrichea</taxon>
        <taxon>Hypotrichia</taxon>
        <taxon>Euplotida</taxon>
        <taxon>Euplotidae</taxon>
        <taxon>Euplotes</taxon>
    </lineage>
</organism>
<dbReference type="PANTHER" id="PTHR12262">
    <property type="entry name" value="CCR4-NOT TRANSCRIPTION COMPLEX SUBUNIT 9"/>
    <property type="match status" value="1"/>
</dbReference>
<dbReference type="EMBL" id="HBII01010175">
    <property type="protein sequence ID" value="CAE0345452.1"/>
    <property type="molecule type" value="Transcribed_RNA"/>
</dbReference>
<evidence type="ECO:0000313" key="2">
    <source>
        <dbReference type="EMBL" id="CAE0345452.1"/>
    </source>
</evidence>
<reference evidence="2" key="1">
    <citation type="submission" date="2021-01" db="EMBL/GenBank/DDBJ databases">
        <authorList>
            <person name="Corre E."/>
            <person name="Pelletier E."/>
            <person name="Niang G."/>
            <person name="Scheremetjew M."/>
            <person name="Finn R."/>
            <person name="Kale V."/>
            <person name="Holt S."/>
            <person name="Cochrane G."/>
            <person name="Meng A."/>
            <person name="Brown T."/>
            <person name="Cohen L."/>
        </authorList>
    </citation>
    <scope>NUCLEOTIDE SEQUENCE</scope>
    <source>
        <strain evidence="2">FSP1.4</strain>
    </source>
</reference>
<evidence type="ECO:0000256" key="1">
    <source>
        <dbReference type="SAM" id="MobiDB-lite"/>
    </source>
</evidence>
<dbReference type="Pfam" id="PF04078">
    <property type="entry name" value="Rcd1"/>
    <property type="match status" value="1"/>
</dbReference>
<gene>
    <name evidence="2" type="ORF">EHAR0213_LOCUS4362</name>
</gene>
<dbReference type="GO" id="GO:0006402">
    <property type="term" value="P:mRNA catabolic process"/>
    <property type="evidence" value="ECO:0007669"/>
    <property type="project" value="InterPro"/>
</dbReference>
<dbReference type="InterPro" id="IPR011989">
    <property type="entry name" value="ARM-like"/>
</dbReference>
<dbReference type="AlphaFoldDB" id="A0A7S3J686"/>
<sequence>MERGTELSQTVATFIIQKILSDVNGLNYICQTRQRFFTVITVMDTMVKNQKTQPSQRLLKHIARCYQKLFENPKAKDELVEQVPAILNEKCLEDYFDENTKQIVNQMKETLRNWSKEVTQPPIAPGQKFMPQQRMDGMINPPNGVYQMDPNAKGKMTPTMSAMMGGMDNSMNKQNSGRNSTNLKQPVYYRPSSTNNYAYNNQMFRGQTQRTFVPAAQSHPFSRPGSSQAHVAPLYSNMGTYNMPPTSPPPIHQPSQPVMMQYINPIPISQSSITDPNEGGSMPMMRMAYNQSPYYQSPYYPMMSQPASYHAPAMVSGMHPSGMMQSSGMYMAPQMASPQAYMYDNGSGVDSSKAKPRYMSYANPDASSNM</sequence>